<protein>
    <submittedName>
        <fullName evidence="2">Uncharacterized protein</fullName>
    </submittedName>
</protein>
<reference evidence="2" key="1">
    <citation type="submission" date="2021-02" db="EMBL/GenBank/DDBJ databases">
        <authorList>
            <person name="Dougan E. K."/>
            <person name="Rhodes N."/>
            <person name="Thang M."/>
            <person name="Chan C."/>
        </authorList>
    </citation>
    <scope>NUCLEOTIDE SEQUENCE</scope>
</reference>
<dbReference type="GO" id="GO:0003677">
    <property type="term" value="F:DNA binding"/>
    <property type="evidence" value="ECO:0007669"/>
    <property type="project" value="InterPro"/>
</dbReference>
<evidence type="ECO:0000313" key="2">
    <source>
        <dbReference type="EMBL" id="CAE7373493.1"/>
    </source>
</evidence>
<sequence length="464" mass="50972">MQASGDLVSDVVDTSDGPIGYLEASVARSKTAYNLERKTCFLAMCAGIQGLSQDSWALRWLEVAKEHGPECGPGKPLLPSRVKGGGWQESPVSVEVGARWLCNLLHRSGQEASGVRALGTHSLKATCLSWAAKWGVDRDTRLIMGYHSSSRSKSDVVYGRDNVAPALRVLDTIIAAVAASRFLPGATRSGMFPNSVRQGRLPSAEDEISLSSEGSEDEEDKDPAEQEKAADEVVGAWEPARVDASGLPKDDATKVKSSVSSLRQLTFISSFTPGQADEAPLMAALQSMLGRDAELAVQASFRALYHEAYAIVTSELKQKIEKSEELASRRLTQPERAERYEKQKTKLVGVLIKNQSEPSEALVDKAVACYESNELRYLSWEACTSREQEVGSDRRKDTRFTVDENSGRLKVETKDAEEKASTVSEVHVLQALQRRSLAMDQANIVEYSLMQQWSDRLLRAKMQE</sequence>
<dbReference type="OrthoDB" id="437864at2759"/>
<feature type="non-terminal residue" evidence="2">
    <location>
        <position position="464"/>
    </location>
</feature>
<dbReference type="EMBL" id="CAJNIZ010015479">
    <property type="protein sequence ID" value="CAE7373493.1"/>
    <property type="molecule type" value="Genomic_DNA"/>
</dbReference>
<dbReference type="Gene3D" id="1.10.443.10">
    <property type="entry name" value="Intergrase catalytic core"/>
    <property type="match status" value="1"/>
</dbReference>
<dbReference type="Proteomes" id="UP000649617">
    <property type="component" value="Unassembled WGS sequence"/>
</dbReference>
<gene>
    <name evidence="2" type="ORF">SPIL2461_LOCUS9064</name>
</gene>
<dbReference type="InterPro" id="IPR013762">
    <property type="entry name" value="Integrase-like_cat_sf"/>
</dbReference>
<dbReference type="AlphaFoldDB" id="A0A812QHG3"/>
<organism evidence="2 3">
    <name type="scientific">Symbiodinium pilosum</name>
    <name type="common">Dinoflagellate</name>
    <dbReference type="NCBI Taxonomy" id="2952"/>
    <lineage>
        <taxon>Eukaryota</taxon>
        <taxon>Sar</taxon>
        <taxon>Alveolata</taxon>
        <taxon>Dinophyceae</taxon>
        <taxon>Suessiales</taxon>
        <taxon>Symbiodiniaceae</taxon>
        <taxon>Symbiodinium</taxon>
    </lineage>
</organism>
<name>A0A812QHG3_SYMPI</name>
<evidence type="ECO:0000256" key="1">
    <source>
        <dbReference type="SAM" id="MobiDB-lite"/>
    </source>
</evidence>
<evidence type="ECO:0000313" key="3">
    <source>
        <dbReference type="Proteomes" id="UP000649617"/>
    </source>
</evidence>
<feature type="region of interest" description="Disordered" evidence="1">
    <location>
        <begin position="193"/>
        <end position="232"/>
    </location>
</feature>
<feature type="compositionally biased region" description="Acidic residues" evidence="1">
    <location>
        <begin position="204"/>
        <end position="222"/>
    </location>
</feature>
<keyword evidence="3" id="KW-1185">Reference proteome</keyword>
<comment type="caution">
    <text evidence="2">The sequence shown here is derived from an EMBL/GenBank/DDBJ whole genome shotgun (WGS) entry which is preliminary data.</text>
</comment>
<dbReference type="GO" id="GO:0015074">
    <property type="term" value="P:DNA integration"/>
    <property type="evidence" value="ECO:0007669"/>
    <property type="project" value="InterPro"/>
</dbReference>
<accession>A0A812QHG3</accession>
<dbReference type="GO" id="GO:0006310">
    <property type="term" value="P:DNA recombination"/>
    <property type="evidence" value="ECO:0007669"/>
    <property type="project" value="InterPro"/>
</dbReference>
<proteinExistence type="predicted"/>